<dbReference type="EMBL" id="MU274459">
    <property type="protein sequence ID" value="KAI0026511.1"/>
    <property type="molecule type" value="Genomic_DNA"/>
</dbReference>
<dbReference type="Proteomes" id="UP000814128">
    <property type="component" value="Unassembled WGS sequence"/>
</dbReference>
<protein>
    <submittedName>
        <fullName evidence="1">Uncharacterized protein</fullName>
    </submittedName>
</protein>
<evidence type="ECO:0000313" key="2">
    <source>
        <dbReference type="Proteomes" id="UP000814128"/>
    </source>
</evidence>
<organism evidence="1 2">
    <name type="scientific">Vararia minispora EC-137</name>
    <dbReference type="NCBI Taxonomy" id="1314806"/>
    <lineage>
        <taxon>Eukaryota</taxon>
        <taxon>Fungi</taxon>
        <taxon>Dikarya</taxon>
        <taxon>Basidiomycota</taxon>
        <taxon>Agaricomycotina</taxon>
        <taxon>Agaricomycetes</taxon>
        <taxon>Russulales</taxon>
        <taxon>Lachnocladiaceae</taxon>
        <taxon>Vararia</taxon>
    </lineage>
</organism>
<comment type="caution">
    <text evidence="1">The sequence shown here is derived from an EMBL/GenBank/DDBJ whole genome shotgun (WGS) entry which is preliminary data.</text>
</comment>
<keyword evidence="2" id="KW-1185">Reference proteome</keyword>
<proteinExistence type="predicted"/>
<sequence>MVLRGNIRPFLPPPLRRRRRIVTHVPPYVLVPLVIPDVGLPRTRHSRPVSAALLPTFDHTSPSAYAYRFFTPARYAVHSCSFHFPTQALTDLLGFHLRLRLWTSFHSRAFRSVLQLTSLEYPPPLVALVASASVSPNARSSRISGLLSGTVPDQVRPVSLCDTLYAEHRRKDTVKGGTEYLVCGLESTQRLYHTSK</sequence>
<reference evidence="1" key="1">
    <citation type="submission" date="2021-02" db="EMBL/GenBank/DDBJ databases">
        <authorList>
            <consortium name="DOE Joint Genome Institute"/>
            <person name="Ahrendt S."/>
            <person name="Looney B.P."/>
            <person name="Miyauchi S."/>
            <person name="Morin E."/>
            <person name="Drula E."/>
            <person name="Courty P.E."/>
            <person name="Chicoki N."/>
            <person name="Fauchery L."/>
            <person name="Kohler A."/>
            <person name="Kuo A."/>
            <person name="Labutti K."/>
            <person name="Pangilinan J."/>
            <person name="Lipzen A."/>
            <person name="Riley R."/>
            <person name="Andreopoulos W."/>
            <person name="He G."/>
            <person name="Johnson J."/>
            <person name="Barry K.W."/>
            <person name="Grigoriev I.V."/>
            <person name="Nagy L."/>
            <person name="Hibbett D."/>
            <person name="Henrissat B."/>
            <person name="Matheny P.B."/>
            <person name="Labbe J."/>
            <person name="Martin F."/>
        </authorList>
    </citation>
    <scope>NUCLEOTIDE SEQUENCE</scope>
    <source>
        <strain evidence="1">EC-137</strain>
    </source>
</reference>
<name>A0ACB8Q4I7_9AGAM</name>
<reference evidence="1" key="2">
    <citation type="journal article" date="2022" name="New Phytol.">
        <title>Evolutionary transition to the ectomycorrhizal habit in the genomes of a hyperdiverse lineage of mushroom-forming fungi.</title>
        <authorList>
            <person name="Looney B."/>
            <person name="Miyauchi S."/>
            <person name="Morin E."/>
            <person name="Drula E."/>
            <person name="Courty P.E."/>
            <person name="Kohler A."/>
            <person name="Kuo A."/>
            <person name="LaButti K."/>
            <person name="Pangilinan J."/>
            <person name="Lipzen A."/>
            <person name="Riley R."/>
            <person name="Andreopoulos W."/>
            <person name="He G."/>
            <person name="Johnson J."/>
            <person name="Nolan M."/>
            <person name="Tritt A."/>
            <person name="Barry K.W."/>
            <person name="Grigoriev I.V."/>
            <person name="Nagy L.G."/>
            <person name="Hibbett D."/>
            <person name="Henrissat B."/>
            <person name="Matheny P.B."/>
            <person name="Labbe J."/>
            <person name="Martin F.M."/>
        </authorList>
    </citation>
    <scope>NUCLEOTIDE SEQUENCE</scope>
    <source>
        <strain evidence="1">EC-137</strain>
    </source>
</reference>
<evidence type="ECO:0000313" key="1">
    <source>
        <dbReference type="EMBL" id="KAI0026511.1"/>
    </source>
</evidence>
<gene>
    <name evidence="1" type="ORF">K488DRAFT_92422</name>
</gene>
<accession>A0ACB8Q4I7</accession>